<dbReference type="Gene3D" id="2.60.120.10">
    <property type="entry name" value="Jelly Rolls"/>
    <property type="match status" value="2"/>
</dbReference>
<protein>
    <submittedName>
        <fullName evidence="8">Pirin-1</fullName>
    </submittedName>
</protein>
<feature type="domain" description="Pirin C-terminal" evidence="7">
    <location>
        <begin position="804"/>
        <end position="889"/>
    </location>
</feature>
<sequence>MAYGYGPKPAYHSKSYHKEALRTVYRRRLDHLGLKLQQLDLGGDVENTEREGVPYGNLLGSVQLPGSLYLFNEVGTCTIPEVQHLGASAMADSEQKARYLAMRQALAVIEAQPDGLCGGCAEWQNRHRRDTKQLLQEVAHLRAALQRMLAQMGQLLPAEDVSRLQQELNLDSRLFNQGSKPCITENDLATMKLASVGKEVVNLKAENAALKKRQAESEAELAQQQRRSAALEREIRELKQQMAQKEIQAASPEFSFEARRGKPQKTKDLSLFPRSFSKQKEESYLSRCPSRPTVVDMKLASSPPSDFEKTAKAELLVKELSSLHEERRHLRRQVEAADLNGTQEAQEVSAALEGARDRFLESQLRRDRLRRLVKGLEGHTPPQPEQASDASSHWRGRVLSEVEVSLQERERELELQVESLRKDTANLEQRRQTFIKELEDCRRQAAQRTAELRHSEELGSEAVARCAALQLELKLLQEKIFGVETERQELWQKQRKMGEQFESAWEAATAEAKRCLVQLSAEASREAGDEQGLTLALAYMKARRPILCIVLLGCLVNTTMFSACQGVPAPRGGPIIREEAMSFSFDCESPFLFAVYHLDRYPPGKPDMTPNASLKGHRMGADFGHPSGWNMPRDYKKASCKYHGEEIPGFPKHPHRGFETITVTRRGWVDHTDSLGNAGRFGGGDVQWMTAGAGISHAEMFPLLNQDSENVLELFQIWINLPKRSKMVEPSFKMLWAEDLATVHQADGTEIALIAGSLPGFGSPPAPPPNSYASDPASDVMVLTLKIPAKGSWTLPAYAGAGVSGLNRNAYIHTGTKSKIGGQLIHGQKRLKLRPDVDTEIAAEDGPIEVLVLQGRDIGEPVVQHGPFVGNSREDISKAFRDYQSTEFGGQAAGEAEAKLAEMAAELQRQQERLVVREPVKEAFALSSPKLEEPGPGTSDGVWQRLLQESLRAEQAELRLLEASTDGVEARKRGLQDSLKAALSKLEDLKQQLEGERIAKAEAQKMWADAQREEQSRALRKLRSHVQALQSWNSQVRLRLLKLANRSTSSDKPSDRARAELKGHLRWISGAAGGVASFTKRPPEKAFDLNCWHQALRGLRQALQQAAASQAMEENVEKALEVSVWEAEKTWEEVLSLVQRGPKTAAAAAEGVLDAASVEEIVRASVEAEKRAAVRAAQETLREGLGDSAEELEKELLLEEALEEAREEEDRHCELELALLVARREDAELEALCAKQAAEKSAEAVMTSRSQDFRELCRKIGQEISRSLLLQLQNLCESAAEHPDIFQKQMEEIRELKQAHSAISAAQAQALGSADLLEAELQAAWVGTVAAIEEVQASTKELAMDRDRCRLALDALRARTDAVEIGRLDETPENSELASLCYSFPAHSFGSSDRRFEVVATMCEELVLEVPNEFPEPKPVCLGLRAENALREREKPAWKREESESSEPMDLHEELFRFLELMRATRPEILRGVRASRALRSGPRRWIRGDLKKLYALSEATDQFEEFWSHSWSTGPLTKFTNVLLLNHGLAAFLVGTLSAASAGCLCVLRILPPWNLWGTVTGVLSYYLTLLLWSRRKQVFLDIACICQTDSQLKAEGLLSIGAFLKNSRSLLVLWDVTWTSRLWCIFEMAAFLHSRQPGARKNLVVCPVFVAPALLVGHLGLSVLLVAYLLSQVPIFPWGGLVMCLLTVPCLMLFAIAVVAHYRSIEQIQDQVRSFTIDKSSCHCCSCEHVDPGTGETMVCDRRLIVRCISLWFGSADAFEEIVRTRLLKVLVYQLKTQVFSYWRIVQAASPALWIMIDVWCMDSMKGASTEDLVEVALAAVTLCFMFLPSVCLVLLNLAYKARHLRAPQALIAAGLVAIGAGTFGCFLAVERILVLITSDQVNAGVILLVAMGAVTLWLWRCVPIDGATPSADDF</sequence>
<dbReference type="Pfam" id="PF02678">
    <property type="entry name" value="Pirin"/>
    <property type="match status" value="1"/>
</dbReference>
<feature type="region of interest" description="Disordered" evidence="4">
    <location>
        <begin position="375"/>
        <end position="394"/>
    </location>
</feature>
<evidence type="ECO:0000256" key="3">
    <source>
        <dbReference type="SAM" id="Coils"/>
    </source>
</evidence>
<dbReference type="EMBL" id="LSRX01001303">
    <property type="protein sequence ID" value="OLP81199.1"/>
    <property type="molecule type" value="Genomic_DNA"/>
</dbReference>
<accession>A0A1Q9CE29</accession>
<evidence type="ECO:0000256" key="5">
    <source>
        <dbReference type="SAM" id="Phobius"/>
    </source>
</evidence>
<keyword evidence="5" id="KW-0472">Membrane</keyword>
<keyword evidence="9" id="KW-1185">Reference proteome</keyword>
<feature type="coiled-coil region" evidence="3">
    <location>
        <begin position="403"/>
        <end position="486"/>
    </location>
</feature>
<evidence type="ECO:0000259" key="6">
    <source>
        <dbReference type="Pfam" id="PF02678"/>
    </source>
</evidence>
<dbReference type="InterPro" id="IPR014710">
    <property type="entry name" value="RmlC-like_jellyroll"/>
</dbReference>
<dbReference type="OrthoDB" id="434491at2759"/>
<feature type="transmembrane region" description="Helical" evidence="5">
    <location>
        <begin position="1819"/>
        <end position="1840"/>
    </location>
</feature>
<dbReference type="PANTHER" id="PTHR13903:SF8">
    <property type="entry name" value="PIRIN"/>
    <property type="match status" value="1"/>
</dbReference>
<dbReference type="InterPro" id="IPR012093">
    <property type="entry name" value="Pirin"/>
</dbReference>
<name>A0A1Q9CE29_SYMMI</name>
<evidence type="ECO:0000256" key="1">
    <source>
        <dbReference type="ARBA" id="ARBA00008416"/>
    </source>
</evidence>
<dbReference type="InterPro" id="IPR008778">
    <property type="entry name" value="Pirin_C_dom"/>
</dbReference>
<dbReference type="CDD" id="cd02909">
    <property type="entry name" value="cupin_pirin_N"/>
    <property type="match status" value="1"/>
</dbReference>
<evidence type="ECO:0000313" key="9">
    <source>
        <dbReference type="Proteomes" id="UP000186817"/>
    </source>
</evidence>
<feature type="transmembrane region" description="Helical" evidence="5">
    <location>
        <begin position="1556"/>
        <end position="1574"/>
    </location>
</feature>
<comment type="similarity">
    <text evidence="1 2">Belongs to the pirin family.</text>
</comment>
<dbReference type="InterPro" id="IPR011051">
    <property type="entry name" value="RmlC_Cupin_sf"/>
</dbReference>
<dbReference type="InterPro" id="IPR003829">
    <property type="entry name" value="Pirin_N_dom"/>
</dbReference>
<dbReference type="Proteomes" id="UP000186817">
    <property type="component" value="Unassembled WGS sequence"/>
</dbReference>
<dbReference type="PANTHER" id="PTHR13903">
    <property type="entry name" value="PIRIN-RELATED"/>
    <property type="match status" value="1"/>
</dbReference>
<evidence type="ECO:0000256" key="4">
    <source>
        <dbReference type="SAM" id="MobiDB-lite"/>
    </source>
</evidence>
<evidence type="ECO:0000259" key="7">
    <source>
        <dbReference type="Pfam" id="PF05726"/>
    </source>
</evidence>
<feature type="transmembrane region" description="Helical" evidence="5">
    <location>
        <begin position="1852"/>
        <end position="1872"/>
    </location>
</feature>
<organism evidence="8 9">
    <name type="scientific">Symbiodinium microadriaticum</name>
    <name type="common">Dinoflagellate</name>
    <name type="synonym">Zooxanthella microadriatica</name>
    <dbReference type="NCBI Taxonomy" id="2951"/>
    <lineage>
        <taxon>Eukaryota</taxon>
        <taxon>Sar</taxon>
        <taxon>Alveolata</taxon>
        <taxon>Dinophyceae</taxon>
        <taxon>Suessiales</taxon>
        <taxon>Symbiodiniaceae</taxon>
        <taxon>Symbiodinium</taxon>
    </lineage>
</organism>
<evidence type="ECO:0000313" key="8">
    <source>
        <dbReference type="EMBL" id="OLP81199.1"/>
    </source>
</evidence>
<keyword evidence="5" id="KW-1133">Transmembrane helix</keyword>
<proteinExistence type="inferred from homology"/>
<dbReference type="Pfam" id="PF05726">
    <property type="entry name" value="Pirin_C"/>
    <property type="match status" value="1"/>
</dbReference>
<feature type="transmembrane region" description="Helical" evidence="5">
    <location>
        <begin position="1677"/>
        <end position="1702"/>
    </location>
</feature>
<feature type="transmembrane region" description="Helical" evidence="5">
    <location>
        <begin position="1781"/>
        <end position="1799"/>
    </location>
</feature>
<keyword evidence="3" id="KW-0175">Coiled coil</keyword>
<reference evidence="8 9" key="1">
    <citation type="submission" date="2016-02" db="EMBL/GenBank/DDBJ databases">
        <title>Genome analysis of coral dinoflagellate symbionts highlights evolutionary adaptations to a symbiotic lifestyle.</title>
        <authorList>
            <person name="Aranda M."/>
            <person name="Li Y."/>
            <person name="Liew Y.J."/>
            <person name="Baumgarten S."/>
            <person name="Simakov O."/>
            <person name="Wilson M."/>
            <person name="Piel J."/>
            <person name="Ashoor H."/>
            <person name="Bougouffa S."/>
            <person name="Bajic V.B."/>
            <person name="Ryu T."/>
            <person name="Ravasi T."/>
            <person name="Bayer T."/>
            <person name="Micklem G."/>
            <person name="Kim H."/>
            <person name="Bhak J."/>
            <person name="Lajeunesse T.C."/>
            <person name="Voolstra C.R."/>
        </authorList>
    </citation>
    <scope>NUCLEOTIDE SEQUENCE [LARGE SCALE GENOMIC DNA]</scope>
    <source>
        <strain evidence="8 9">CCMP2467</strain>
    </source>
</reference>
<feature type="coiled-coil region" evidence="3">
    <location>
        <begin position="313"/>
        <end position="340"/>
    </location>
</feature>
<comment type="caution">
    <text evidence="8">The sequence shown here is derived from an EMBL/GenBank/DDBJ whole genome shotgun (WGS) entry which is preliminary data.</text>
</comment>
<keyword evidence="5" id="KW-0812">Transmembrane</keyword>
<evidence type="ECO:0000256" key="2">
    <source>
        <dbReference type="RuleBase" id="RU003457"/>
    </source>
</evidence>
<feature type="transmembrane region" description="Helical" evidence="5">
    <location>
        <begin position="1884"/>
        <end position="1902"/>
    </location>
</feature>
<feature type="coiled-coil region" evidence="3">
    <location>
        <begin position="972"/>
        <end position="1006"/>
    </location>
</feature>
<feature type="domain" description="Pirin N-terminal" evidence="6">
    <location>
        <begin position="635"/>
        <end position="719"/>
    </location>
</feature>
<feature type="transmembrane region" description="Helical" evidence="5">
    <location>
        <begin position="1646"/>
        <end position="1671"/>
    </location>
</feature>
<gene>
    <name evidence="8" type="primary">PRN1</name>
    <name evidence="8" type="ORF">AK812_SmicGene38289</name>
</gene>
<feature type="coiled-coil region" evidence="3">
    <location>
        <begin position="193"/>
        <end position="248"/>
    </location>
</feature>
<dbReference type="SUPFAM" id="SSF51182">
    <property type="entry name" value="RmlC-like cupins"/>
    <property type="match status" value="1"/>
</dbReference>